<comment type="function">
    <text evidence="5">Guanylyltransferase that catalyzes the activation of phosphoenolpyruvate (PEP) as enolpyruvoyl-2-diphospho-5'-guanosine, via the condensation of PEP with GTP. It is involved in the biosynthesis of coenzyme F420, a hydride carrier cofactor.</text>
</comment>
<accession>A0AAU2HES6</accession>
<evidence type="ECO:0000256" key="1">
    <source>
        <dbReference type="ARBA" id="ARBA00022679"/>
    </source>
</evidence>
<dbReference type="SUPFAM" id="SSF53448">
    <property type="entry name" value="Nucleotide-diphospho-sugar transferases"/>
    <property type="match status" value="1"/>
</dbReference>
<evidence type="ECO:0000256" key="3">
    <source>
        <dbReference type="ARBA" id="ARBA00022741"/>
    </source>
</evidence>
<dbReference type="AlphaFoldDB" id="A0AAU2HES6"/>
<dbReference type="Pfam" id="PF01983">
    <property type="entry name" value="CofC"/>
    <property type="match status" value="1"/>
</dbReference>
<dbReference type="GO" id="GO:0043814">
    <property type="term" value="F:phospholactate guanylyltransferase activity"/>
    <property type="evidence" value="ECO:0007669"/>
    <property type="project" value="InterPro"/>
</dbReference>
<dbReference type="PANTHER" id="PTHR40392:SF1">
    <property type="entry name" value="2-PHOSPHO-L-LACTATE GUANYLYLTRANSFERASE"/>
    <property type="match status" value="1"/>
</dbReference>
<feature type="binding site" evidence="5">
    <location>
        <position position="168"/>
    </location>
    <ligand>
        <name>phosphoenolpyruvate</name>
        <dbReference type="ChEBI" id="CHEBI:58702"/>
    </ligand>
</feature>
<comment type="pathway">
    <text evidence="5">Cofactor biosynthesis; coenzyme F420 biosynthesis.</text>
</comment>
<feature type="region of interest" description="Disordered" evidence="6">
    <location>
        <begin position="1"/>
        <end position="29"/>
    </location>
</feature>
<dbReference type="EC" id="2.7.7.105" evidence="5"/>
<gene>
    <name evidence="7" type="primary">cofC</name>
    <name evidence="5" type="synonym">fbiD</name>
    <name evidence="7" type="ORF">OHV25_11175</name>
</gene>
<dbReference type="NCBIfam" id="TIGR03552">
    <property type="entry name" value="F420_cofC"/>
    <property type="match status" value="1"/>
</dbReference>
<comment type="similarity">
    <text evidence="5">Belongs to the CofC family.</text>
</comment>
<proteinExistence type="inferred from homology"/>
<feature type="binding site" evidence="5">
    <location>
        <position position="187"/>
    </location>
    <ligand>
        <name>phosphoenolpyruvate</name>
        <dbReference type="ChEBI" id="CHEBI:58702"/>
    </ligand>
</feature>
<evidence type="ECO:0000256" key="4">
    <source>
        <dbReference type="ARBA" id="ARBA00023134"/>
    </source>
</evidence>
<feature type="binding site" evidence="5">
    <location>
        <position position="184"/>
    </location>
    <ligand>
        <name>phosphoenolpyruvate</name>
        <dbReference type="ChEBI" id="CHEBI:58702"/>
    </ligand>
</feature>
<dbReference type="PANTHER" id="PTHR40392">
    <property type="entry name" value="2-PHOSPHO-L-LACTATE GUANYLYLTRANSFERASE"/>
    <property type="match status" value="1"/>
</dbReference>
<keyword evidence="4 5" id="KW-0342">GTP-binding</keyword>
<dbReference type="InterPro" id="IPR002835">
    <property type="entry name" value="CofC"/>
</dbReference>
<keyword evidence="2 5" id="KW-0548">Nucleotidyltransferase</keyword>
<protein>
    <recommendedName>
        <fullName evidence="5">Phosphoenolpyruvate guanylyltransferase</fullName>
        <shortName evidence="5">PEP guanylyltransferase</shortName>
        <ecNumber evidence="5">2.7.7.105</ecNumber>
    </recommendedName>
</protein>
<keyword evidence="3 5" id="KW-0547">Nucleotide-binding</keyword>
<name>A0AAU2HES6_9ACTN</name>
<comment type="catalytic activity">
    <reaction evidence="5">
        <text>phosphoenolpyruvate + GTP + H(+) = enolpyruvoyl-2-diphospho-5'-guanosine + diphosphate</text>
        <dbReference type="Rhea" id="RHEA:30519"/>
        <dbReference type="ChEBI" id="CHEBI:15378"/>
        <dbReference type="ChEBI" id="CHEBI:33019"/>
        <dbReference type="ChEBI" id="CHEBI:37565"/>
        <dbReference type="ChEBI" id="CHEBI:58702"/>
        <dbReference type="ChEBI" id="CHEBI:143701"/>
        <dbReference type="EC" id="2.7.7.105"/>
    </reaction>
</comment>
<sequence length="242" mass="23735">MIPVLSSGYPFDGAGRDKSEGDATNTASPGRWSLVVPLKPLALAKSRLAAAVGAALRPRLALAFALDTVGAALTCPAVRDVAVVTDDPLAGAELAALGARIVEDRPGAGLNAALAHGAYAVRALRPGAAVAALNADLPALRPAELGRVLDAASAFPRAFLADAAGIGTTFLSAGPGVDLAPVFGGPSRAAHSASGAAEILLGGVDSVRQDVDTGADLLTALALGPGPATAALRAAVDVVPGH</sequence>
<evidence type="ECO:0000313" key="7">
    <source>
        <dbReference type="EMBL" id="WTU45404.1"/>
    </source>
</evidence>
<dbReference type="GO" id="GO:0052645">
    <property type="term" value="P:F420-0 metabolic process"/>
    <property type="evidence" value="ECO:0007669"/>
    <property type="project" value="UniProtKB-UniRule"/>
</dbReference>
<evidence type="ECO:0000256" key="2">
    <source>
        <dbReference type="ARBA" id="ARBA00022695"/>
    </source>
</evidence>
<organism evidence="7">
    <name type="scientific">Streptomyces sp. NBC_00060</name>
    <dbReference type="NCBI Taxonomy" id="2975636"/>
    <lineage>
        <taxon>Bacteria</taxon>
        <taxon>Bacillati</taxon>
        <taxon>Actinomycetota</taxon>
        <taxon>Actinomycetes</taxon>
        <taxon>Kitasatosporales</taxon>
        <taxon>Streptomycetaceae</taxon>
        <taxon>Streptomyces</taxon>
    </lineage>
</organism>
<dbReference type="Gene3D" id="3.90.550.10">
    <property type="entry name" value="Spore Coat Polysaccharide Biosynthesis Protein SpsA, Chain A"/>
    <property type="match status" value="1"/>
</dbReference>
<reference evidence="7" key="1">
    <citation type="submission" date="2022-10" db="EMBL/GenBank/DDBJ databases">
        <title>The complete genomes of actinobacterial strains from the NBC collection.</title>
        <authorList>
            <person name="Joergensen T.S."/>
            <person name="Alvarez Arevalo M."/>
            <person name="Sterndorff E.B."/>
            <person name="Faurdal D."/>
            <person name="Vuksanovic O."/>
            <person name="Mourched A.-S."/>
            <person name="Charusanti P."/>
            <person name="Shaw S."/>
            <person name="Blin K."/>
            <person name="Weber T."/>
        </authorList>
    </citation>
    <scope>NUCLEOTIDE SEQUENCE</scope>
    <source>
        <strain evidence="7">NBC_00060</strain>
    </source>
</reference>
<evidence type="ECO:0000256" key="5">
    <source>
        <dbReference type="HAMAP-Rule" id="MF_02114"/>
    </source>
</evidence>
<dbReference type="InterPro" id="IPR029044">
    <property type="entry name" value="Nucleotide-diphossugar_trans"/>
</dbReference>
<dbReference type="EMBL" id="CP108253">
    <property type="protein sequence ID" value="WTU45404.1"/>
    <property type="molecule type" value="Genomic_DNA"/>
</dbReference>
<dbReference type="GO" id="GO:0005525">
    <property type="term" value="F:GTP binding"/>
    <property type="evidence" value="ECO:0007669"/>
    <property type="project" value="UniProtKB-KW"/>
</dbReference>
<evidence type="ECO:0000256" key="6">
    <source>
        <dbReference type="SAM" id="MobiDB-lite"/>
    </source>
</evidence>
<keyword evidence="1 5" id="KW-0808">Transferase</keyword>
<dbReference type="HAMAP" id="MF_02114">
    <property type="entry name" value="CofC"/>
    <property type="match status" value="1"/>
</dbReference>